<name>A0A1C4Z129_MICEC</name>
<dbReference type="InterPro" id="IPR010499">
    <property type="entry name" value="AraC_E-bd"/>
</dbReference>
<dbReference type="GO" id="GO:0003700">
    <property type="term" value="F:DNA-binding transcription factor activity"/>
    <property type="evidence" value="ECO:0007669"/>
    <property type="project" value="InterPro"/>
</dbReference>
<dbReference type="OrthoDB" id="7849865at2"/>
<accession>A0A1C4Z129</accession>
<dbReference type="InterPro" id="IPR047057">
    <property type="entry name" value="MerR_fam"/>
</dbReference>
<dbReference type="InterPro" id="IPR000551">
    <property type="entry name" value="MerR-type_HTH_dom"/>
</dbReference>
<dbReference type="SUPFAM" id="SSF55136">
    <property type="entry name" value="Probable bacterial effector-binding domain"/>
    <property type="match status" value="1"/>
</dbReference>
<reference evidence="4" key="1">
    <citation type="submission" date="2016-06" db="EMBL/GenBank/DDBJ databases">
        <authorList>
            <person name="Varghese N."/>
            <person name="Submissions Spin"/>
        </authorList>
    </citation>
    <scope>NUCLEOTIDE SEQUENCE [LARGE SCALE GENOMIC DNA]</scope>
    <source>
        <strain evidence="4">DSM 43816</strain>
    </source>
</reference>
<keyword evidence="4" id="KW-1185">Reference proteome</keyword>
<evidence type="ECO:0000313" key="4">
    <source>
        <dbReference type="Proteomes" id="UP000198253"/>
    </source>
</evidence>
<evidence type="ECO:0000259" key="2">
    <source>
        <dbReference type="PROSITE" id="PS50937"/>
    </source>
</evidence>
<dbReference type="Pfam" id="PF13411">
    <property type="entry name" value="MerR_1"/>
    <property type="match status" value="1"/>
</dbReference>
<dbReference type="RefSeq" id="WP_088983492.1">
    <property type="nucleotide sequence ID" value="NZ_LT607413.1"/>
</dbReference>
<dbReference type="InParanoid" id="A0A1C4Z129"/>
<organism evidence="3 4">
    <name type="scientific">Micromonospora echinospora</name>
    <name type="common">Micromonospora purpurea</name>
    <dbReference type="NCBI Taxonomy" id="1877"/>
    <lineage>
        <taxon>Bacteria</taxon>
        <taxon>Bacillati</taxon>
        <taxon>Actinomycetota</taxon>
        <taxon>Actinomycetes</taxon>
        <taxon>Micromonosporales</taxon>
        <taxon>Micromonosporaceae</taxon>
        <taxon>Micromonospora</taxon>
    </lineage>
</organism>
<dbReference type="PANTHER" id="PTHR30204:SF97">
    <property type="entry name" value="MERR FAMILY REGULATORY PROTEIN"/>
    <property type="match status" value="1"/>
</dbReference>
<evidence type="ECO:0000313" key="3">
    <source>
        <dbReference type="EMBL" id="SCF26604.1"/>
    </source>
</evidence>
<dbReference type="PANTHER" id="PTHR30204">
    <property type="entry name" value="REDOX-CYCLING DRUG-SENSING TRANSCRIPTIONAL ACTIVATOR SOXR"/>
    <property type="match status" value="1"/>
</dbReference>
<dbReference type="Gene3D" id="3.20.80.10">
    <property type="entry name" value="Regulatory factor, effector binding domain"/>
    <property type="match status" value="1"/>
</dbReference>
<dbReference type="Gene3D" id="1.10.1660.10">
    <property type="match status" value="1"/>
</dbReference>
<feature type="domain" description="HTH merR-type" evidence="2">
    <location>
        <begin position="4"/>
        <end position="74"/>
    </location>
</feature>
<dbReference type="PROSITE" id="PS00552">
    <property type="entry name" value="HTH_MERR_1"/>
    <property type="match status" value="1"/>
</dbReference>
<dbReference type="InterPro" id="IPR011256">
    <property type="entry name" value="Reg_factor_effector_dom_sf"/>
</dbReference>
<proteinExistence type="predicted"/>
<dbReference type="InterPro" id="IPR029442">
    <property type="entry name" value="GyrI-like"/>
</dbReference>
<dbReference type="Proteomes" id="UP000198253">
    <property type="component" value="Chromosome I"/>
</dbReference>
<dbReference type="EMBL" id="LT607413">
    <property type="protein sequence ID" value="SCF26604.1"/>
    <property type="molecule type" value="Genomic_DNA"/>
</dbReference>
<dbReference type="AlphaFoldDB" id="A0A1C4Z129"/>
<keyword evidence="1" id="KW-0238">DNA-binding</keyword>
<evidence type="ECO:0000256" key="1">
    <source>
        <dbReference type="ARBA" id="ARBA00023125"/>
    </source>
</evidence>
<dbReference type="CDD" id="cd01107">
    <property type="entry name" value="HTH_BmrR"/>
    <property type="match status" value="1"/>
</dbReference>
<dbReference type="PROSITE" id="PS50937">
    <property type="entry name" value="HTH_MERR_2"/>
    <property type="match status" value="1"/>
</dbReference>
<protein>
    <submittedName>
        <fullName evidence="3">Effector-binding domain-containing protein</fullName>
    </submittedName>
</protein>
<dbReference type="SMART" id="SM00422">
    <property type="entry name" value="HTH_MERR"/>
    <property type="match status" value="1"/>
</dbReference>
<dbReference type="InterPro" id="IPR009061">
    <property type="entry name" value="DNA-bd_dom_put_sf"/>
</dbReference>
<dbReference type="SUPFAM" id="SSF46955">
    <property type="entry name" value="Putative DNA-binding domain"/>
    <property type="match status" value="1"/>
</dbReference>
<dbReference type="GO" id="GO:0003677">
    <property type="term" value="F:DNA binding"/>
    <property type="evidence" value="ECO:0007669"/>
    <property type="project" value="UniProtKB-KW"/>
</dbReference>
<dbReference type="SMART" id="SM00871">
    <property type="entry name" value="AraC_E_bind"/>
    <property type="match status" value="1"/>
</dbReference>
<sequence length="285" mass="30652">MTGLMPIGVFARATRLSVRVLRNYDRLGLLVPAWVDPDTGYRWYGVDQFSRAGLVQRLRELEVPLSEIAEILAADTPEQAGAVVERHRERVAARAARLDEIAGRLGAVLAEPGRVSGWLEVYERWRGAAPTARVRVRTPRSGLADALAPGFARLFAGLAEQGIAPAGPAGTCYLTDDLDAADLEVELFVPVVRPPRPTATIAVGEQSACLLAATVHEGGYDDIGTAYRSLGRWIAEQNRTLAGPAEERYLVPPAPGVPTAALRTEIAWPVRPVSGPARPAAQEAR</sequence>
<gene>
    <name evidence="3" type="ORF">GA0070618_4636</name>
</gene>
<dbReference type="Pfam" id="PF06445">
    <property type="entry name" value="GyrI-like"/>
    <property type="match status" value="1"/>
</dbReference>